<dbReference type="EMBL" id="LHXO01000030">
    <property type="protein sequence ID" value="KXA94971.1"/>
    <property type="molecule type" value="Genomic_DNA"/>
</dbReference>
<dbReference type="Gene3D" id="1.20.120.420">
    <property type="entry name" value="translation initiation factor eif-2b, domain 1"/>
    <property type="match status" value="1"/>
</dbReference>
<keyword evidence="1" id="KW-0413">Isomerase</keyword>
<dbReference type="PANTHER" id="PTHR43475">
    <property type="entry name" value="METHYLTHIORIBOSE-1-PHOSPHATE ISOMERASE"/>
    <property type="match status" value="1"/>
</dbReference>
<dbReference type="InterPro" id="IPR037171">
    <property type="entry name" value="NagB/RpiA_transferase-like"/>
</dbReference>
<organism evidence="3 4">
    <name type="scientific">candidate division MSBL1 archaeon SCGC-AAA259E19</name>
    <dbReference type="NCBI Taxonomy" id="1698264"/>
    <lineage>
        <taxon>Archaea</taxon>
        <taxon>Methanobacteriati</taxon>
        <taxon>Methanobacteriota</taxon>
        <taxon>candidate division MSBL1</taxon>
    </lineage>
</organism>
<keyword evidence="4" id="KW-1185">Reference proteome</keyword>
<dbReference type="InterPro" id="IPR011559">
    <property type="entry name" value="Initiation_fac_2B_a/b/d"/>
</dbReference>
<reference evidence="3 4" key="1">
    <citation type="journal article" date="2016" name="Sci. Rep.">
        <title>Metabolic traits of an uncultured archaeal lineage -MSBL1- from brine pools of the Red Sea.</title>
        <authorList>
            <person name="Mwirichia R."/>
            <person name="Alam I."/>
            <person name="Rashid M."/>
            <person name="Vinu M."/>
            <person name="Ba-Alawi W."/>
            <person name="Anthony Kamau A."/>
            <person name="Kamanda Ngugi D."/>
            <person name="Goker M."/>
            <person name="Klenk H.P."/>
            <person name="Bajic V."/>
            <person name="Stingl U."/>
        </authorList>
    </citation>
    <scope>NUCLEOTIDE SEQUENCE [LARGE SCALE GENOMIC DNA]</scope>
    <source>
        <strain evidence="3">SCGC-AAA259E19</strain>
    </source>
</reference>
<dbReference type="Proteomes" id="UP000070284">
    <property type="component" value="Unassembled WGS sequence"/>
</dbReference>
<dbReference type="PATRIC" id="fig|1698264.3.peg.1171"/>
<evidence type="ECO:0000256" key="2">
    <source>
        <dbReference type="RuleBase" id="RU003814"/>
    </source>
</evidence>
<gene>
    <name evidence="3" type="ORF">AKJ65_02905</name>
</gene>
<dbReference type="NCBIfam" id="TIGR00524">
    <property type="entry name" value="eIF-2B_rel"/>
    <property type="match status" value="1"/>
</dbReference>
<proteinExistence type="inferred from homology"/>
<dbReference type="InterPro" id="IPR027363">
    <property type="entry name" value="M1Pi_N"/>
</dbReference>
<dbReference type="InterPro" id="IPR000649">
    <property type="entry name" value="IF-2B-related"/>
</dbReference>
<dbReference type="Pfam" id="PF01008">
    <property type="entry name" value="IF-2B"/>
    <property type="match status" value="1"/>
</dbReference>
<comment type="caution">
    <text evidence="3">The sequence shown here is derived from an EMBL/GenBank/DDBJ whole genome shotgun (WGS) entry which is preliminary data.</text>
</comment>
<dbReference type="Gene3D" id="3.40.50.10470">
    <property type="entry name" value="Translation initiation factor eif-2b, domain 2"/>
    <property type="match status" value="1"/>
</dbReference>
<protein>
    <recommendedName>
        <fullName evidence="5">S-methyl-5-thioribose-1-phosphate isomerase</fullName>
    </recommendedName>
</protein>
<dbReference type="GO" id="GO:0019509">
    <property type="term" value="P:L-methionine salvage from methylthioadenosine"/>
    <property type="evidence" value="ECO:0007669"/>
    <property type="project" value="TreeGrafter"/>
</dbReference>
<dbReference type="NCBIfam" id="NF004326">
    <property type="entry name" value="PRK05720.1"/>
    <property type="match status" value="1"/>
</dbReference>
<name>A0A133ULA0_9EURY</name>
<comment type="similarity">
    <text evidence="2">Belongs to the eIF-2B alpha/beta/delta subunits family.</text>
</comment>
<evidence type="ECO:0008006" key="5">
    <source>
        <dbReference type="Google" id="ProtNLM"/>
    </source>
</evidence>
<dbReference type="AlphaFoldDB" id="A0A133ULA0"/>
<sequence length="345" mass="38797">MDEEDLPILVDLHSNVYFDDEEGEVVILDRRTLPEKVSEYRCENYEEVAGAIEKMVTQSLGVSPAAGYGVAIAAYKAREKSKTEMKNKISEAVERMKNTRPTQTSLHYLVDEMAEIARERIEGGKDVFKAVRSKAYEWTDHLMNISRKLGKYCSELLDDGDTILTHCYGGPAIFFMGSLAREDGKDIDYYCSETRPYLQGARLTSFALNQGNFDVTLVTDGMPAHCMRKGLIDKFITGADRISLDGGVANKIGTYQISLAAKRHGIPFYAISYTGPDPETPTYRDVEVEKRDPKEVIYFRENRISPEGVNAYYPAFDCTPPELVKGIVTDKGVYSPESVSQYFDR</sequence>
<dbReference type="PANTHER" id="PTHR43475:SF1">
    <property type="entry name" value="METHYLTHIORIBOSE-1-PHOSPHATE ISOMERASE"/>
    <property type="match status" value="1"/>
</dbReference>
<evidence type="ECO:0000256" key="1">
    <source>
        <dbReference type="ARBA" id="ARBA00023235"/>
    </source>
</evidence>
<dbReference type="InterPro" id="IPR042529">
    <property type="entry name" value="IF_2B-like_C"/>
</dbReference>
<dbReference type="GO" id="GO:0046523">
    <property type="term" value="F:S-methyl-5-thioribose-1-phosphate isomerase activity"/>
    <property type="evidence" value="ECO:0007669"/>
    <property type="project" value="TreeGrafter"/>
</dbReference>
<evidence type="ECO:0000313" key="3">
    <source>
        <dbReference type="EMBL" id="KXA94971.1"/>
    </source>
</evidence>
<dbReference type="SUPFAM" id="SSF100950">
    <property type="entry name" value="NagB/RpiA/CoA transferase-like"/>
    <property type="match status" value="1"/>
</dbReference>
<evidence type="ECO:0000313" key="4">
    <source>
        <dbReference type="Proteomes" id="UP000070284"/>
    </source>
</evidence>
<accession>A0A133ULA0</accession>